<evidence type="ECO:0000313" key="8">
    <source>
        <dbReference type="EMBL" id="KND26007.1"/>
    </source>
</evidence>
<dbReference type="InterPro" id="IPR043504">
    <property type="entry name" value="Peptidase_S1_PA_chymotrypsin"/>
</dbReference>
<dbReference type="RefSeq" id="WP_050374650.1">
    <property type="nucleotide sequence ID" value="NZ_KQ257834.1"/>
</dbReference>
<dbReference type="Pfam" id="PF00089">
    <property type="entry name" value="Trypsin"/>
    <property type="match status" value="1"/>
</dbReference>
<dbReference type="SUPFAM" id="SSF69318">
    <property type="entry name" value="Integrin alpha N-terminal domain"/>
    <property type="match status" value="1"/>
</dbReference>
<dbReference type="PRINTS" id="PR00722">
    <property type="entry name" value="CHYMOTRYPSIN"/>
</dbReference>
<feature type="signal peptide" evidence="6">
    <location>
        <begin position="1"/>
        <end position="27"/>
    </location>
</feature>
<sequence>MTPPRPLSLRLSALAAALVAGPVAVCAAVPASAVTGTAATGTTYGYTAQILVGDYARGCSGVLVDTEWLLTAASCFAADPASSLTVPAGKPAQKTVATIGRTDLSGTDGAVREVVEIVPRTDRDVVLARLDRPVTGVTPAVVSTTAPAAGEQLTFAGYGRTQTEWVPLKLHTGALTVDGFSGASATVTGVSGAAACQGDSGGPVVRGGQLVGLNSRSFQGGCYGIDAAETRTGGVVARVDDIAGWVTGVVGAPRVSDFNCDGVEDVAIADPGATIGGDAGAGSVRIVYGGGKGNAEIHQDLDWVNGGAEAGDAFGDAIAAVDYNADGCTDLVVGTPGEDLGDAVDAGMTDLLYGAPGGLGTGALKDANYQQGNGNGSISASAPESGDRMGAAVAASVTNAGEPYVVIGVPGEALSGAAKAGEVFYLQGATNVSIHQDSLDVPGAVEANDAFGSAVAAGSNHFAVSAPNEAIGTAAGAGNLAVFNPNVLNSEKRPTPLFGLDQDLDTVSGGAEAGDLFGKSLAIVSYRPSGAAAATDSILAVGSPGEDLDISGTSSVDTGNVLTFRVTAAGTYTQLNGYSSGTADDDVSGTSESGDLFGSTLAAVNTAPRAVSSAATLKLAVGVPGEAIGTTAKAGAVQTFSLLGTPGAGDRWLEMGDGDGIPGTPGANQQLGSSLWYTGTNLYVGLPYGPSAYGTLYSLPLSNVTAGGAVAPVTVYQPGAGGLAATGDRFGQSAR</sequence>
<keyword evidence="2 6" id="KW-0732">Signal</keyword>
<organism evidence="8 9">
    <name type="scientific">Streptomyces acidiscabies</name>
    <dbReference type="NCBI Taxonomy" id="42234"/>
    <lineage>
        <taxon>Bacteria</taxon>
        <taxon>Bacillati</taxon>
        <taxon>Actinomycetota</taxon>
        <taxon>Actinomycetes</taxon>
        <taxon>Kitasatosporales</taxon>
        <taxon>Streptomycetaceae</taxon>
        <taxon>Streptomyces</taxon>
    </lineage>
</organism>
<comment type="similarity">
    <text evidence="1">Belongs to the peptidase S1 family.</text>
</comment>
<dbReference type="SMART" id="SM00191">
    <property type="entry name" value="Int_alpha"/>
    <property type="match status" value="3"/>
</dbReference>
<dbReference type="Pfam" id="PF01839">
    <property type="entry name" value="FG-GAP"/>
    <property type="match status" value="1"/>
</dbReference>
<dbReference type="EMBL" id="JPPY01000214">
    <property type="protein sequence ID" value="KND26007.1"/>
    <property type="molecule type" value="Genomic_DNA"/>
</dbReference>
<proteinExistence type="inferred from homology"/>
<dbReference type="PANTHER" id="PTHR24276">
    <property type="entry name" value="POLYSERASE-RELATED"/>
    <property type="match status" value="1"/>
</dbReference>
<reference evidence="9" key="1">
    <citation type="submission" date="2014-07" db="EMBL/GenBank/DDBJ databases">
        <title>Genome sequencing of plant-pathogenic Streptomyces species.</title>
        <authorList>
            <person name="Harrison J."/>
            <person name="Sapp M."/>
            <person name="Thwaites R."/>
            <person name="Studholme D.J."/>
        </authorList>
    </citation>
    <scope>NUCLEOTIDE SEQUENCE [LARGE SCALE GENOMIC DNA]</scope>
    <source>
        <strain evidence="9">NCPPB 4445</strain>
    </source>
</reference>
<evidence type="ECO:0000259" key="7">
    <source>
        <dbReference type="PROSITE" id="PS50240"/>
    </source>
</evidence>
<dbReference type="SMART" id="SM00020">
    <property type="entry name" value="Tryp_SPc"/>
    <property type="match status" value="1"/>
</dbReference>
<evidence type="ECO:0000256" key="2">
    <source>
        <dbReference type="ARBA" id="ARBA00022729"/>
    </source>
</evidence>
<accession>A0A0L0JJY2</accession>
<protein>
    <submittedName>
        <fullName evidence="8">Esterase</fullName>
    </submittedName>
</protein>
<dbReference type="InterPro" id="IPR001314">
    <property type="entry name" value="Peptidase_S1A"/>
</dbReference>
<dbReference type="PROSITE" id="PS50240">
    <property type="entry name" value="TRYPSIN_DOM"/>
    <property type="match status" value="1"/>
</dbReference>
<comment type="caution">
    <text evidence="8">The sequence shown here is derived from an EMBL/GenBank/DDBJ whole genome shotgun (WGS) entry which is preliminary data.</text>
</comment>
<dbReference type="InterPro" id="IPR033116">
    <property type="entry name" value="TRYPSIN_SER"/>
</dbReference>
<dbReference type="Proteomes" id="UP000037151">
    <property type="component" value="Unassembled WGS sequence"/>
</dbReference>
<evidence type="ECO:0000256" key="5">
    <source>
        <dbReference type="ARBA" id="ARBA00023180"/>
    </source>
</evidence>
<keyword evidence="4" id="KW-1015">Disulfide bond</keyword>
<dbReference type="InterPro" id="IPR028994">
    <property type="entry name" value="Integrin_alpha_N"/>
</dbReference>
<evidence type="ECO:0000256" key="3">
    <source>
        <dbReference type="ARBA" id="ARBA00022737"/>
    </source>
</evidence>
<dbReference type="InterPro" id="IPR050430">
    <property type="entry name" value="Peptidase_S1"/>
</dbReference>
<dbReference type="SUPFAM" id="SSF50494">
    <property type="entry name" value="Trypsin-like serine proteases"/>
    <property type="match status" value="1"/>
</dbReference>
<evidence type="ECO:0000313" key="9">
    <source>
        <dbReference type="Proteomes" id="UP000037151"/>
    </source>
</evidence>
<dbReference type="InterPro" id="IPR013519">
    <property type="entry name" value="Int_alpha_beta-p"/>
</dbReference>
<evidence type="ECO:0000256" key="4">
    <source>
        <dbReference type="ARBA" id="ARBA00023157"/>
    </source>
</evidence>
<dbReference type="PROSITE" id="PS00135">
    <property type="entry name" value="TRYPSIN_SER"/>
    <property type="match status" value="1"/>
</dbReference>
<dbReference type="PATRIC" id="fig|42234.21.peg.7785"/>
<dbReference type="AlphaFoldDB" id="A0A0L0JJY2"/>
<dbReference type="PANTHER" id="PTHR24276:SF98">
    <property type="entry name" value="FI18310P1-RELATED"/>
    <property type="match status" value="1"/>
</dbReference>
<dbReference type="InterPro" id="IPR009003">
    <property type="entry name" value="Peptidase_S1_PA"/>
</dbReference>
<keyword evidence="5" id="KW-0325">Glycoprotein</keyword>
<feature type="domain" description="Peptidase S1" evidence="7">
    <location>
        <begin position="33"/>
        <end position="251"/>
    </location>
</feature>
<dbReference type="GO" id="GO:0004252">
    <property type="term" value="F:serine-type endopeptidase activity"/>
    <property type="evidence" value="ECO:0007669"/>
    <property type="project" value="InterPro"/>
</dbReference>
<dbReference type="GO" id="GO:0006508">
    <property type="term" value="P:proteolysis"/>
    <property type="evidence" value="ECO:0007669"/>
    <property type="project" value="InterPro"/>
</dbReference>
<dbReference type="InterPro" id="IPR013517">
    <property type="entry name" value="FG-GAP"/>
</dbReference>
<gene>
    <name evidence="8" type="ORF">IQ63_37820</name>
</gene>
<name>A0A0L0JJY2_9ACTN</name>
<dbReference type="InterPro" id="IPR001254">
    <property type="entry name" value="Trypsin_dom"/>
</dbReference>
<evidence type="ECO:0000256" key="6">
    <source>
        <dbReference type="SAM" id="SignalP"/>
    </source>
</evidence>
<dbReference type="OrthoDB" id="4330330at2"/>
<dbReference type="Gene3D" id="2.40.10.10">
    <property type="entry name" value="Trypsin-like serine proteases"/>
    <property type="match status" value="1"/>
</dbReference>
<evidence type="ECO:0000256" key="1">
    <source>
        <dbReference type="ARBA" id="ARBA00007664"/>
    </source>
</evidence>
<feature type="chain" id="PRO_5039514813" evidence="6">
    <location>
        <begin position="28"/>
        <end position="735"/>
    </location>
</feature>
<keyword evidence="3" id="KW-0677">Repeat</keyword>
<dbReference type="Gene3D" id="2.130.10.130">
    <property type="entry name" value="Integrin alpha, N-terminal"/>
    <property type="match status" value="1"/>
</dbReference>